<dbReference type="RefSeq" id="WP_086795566.1">
    <property type="nucleotide sequence ID" value="NZ_CP021132.1"/>
</dbReference>
<evidence type="ECO:0000256" key="6">
    <source>
        <dbReference type="ARBA" id="ARBA00023136"/>
    </source>
</evidence>
<comment type="subcellular location">
    <subcellularLocation>
        <location evidence="1">Cell membrane</location>
        <topology evidence="1">Multi-pass membrane protein</topology>
    </subcellularLocation>
</comment>
<feature type="transmembrane region" description="Helical" evidence="7">
    <location>
        <begin position="95"/>
        <end position="113"/>
    </location>
</feature>
<dbReference type="InterPro" id="IPR005828">
    <property type="entry name" value="MFS_sugar_transport-like"/>
</dbReference>
<organism evidence="9 10">
    <name type="scientific">Pseudomonas fragi</name>
    <dbReference type="NCBI Taxonomy" id="296"/>
    <lineage>
        <taxon>Bacteria</taxon>
        <taxon>Pseudomonadati</taxon>
        <taxon>Pseudomonadota</taxon>
        <taxon>Gammaproteobacteria</taxon>
        <taxon>Pseudomonadales</taxon>
        <taxon>Pseudomonadaceae</taxon>
        <taxon>Pseudomonas</taxon>
    </lineage>
</organism>
<evidence type="ECO:0000313" key="10">
    <source>
        <dbReference type="Proteomes" id="UP000594467"/>
    </source>
</evidence>
<dbReference type="FunFam" id="1.20.1250.20:FF:000001">
    <property type="entry name" value="Dicarboxylate MFS transporter"/>
    <property type="match status" value="1"/>
</dbReference>
<evidence type="ECO:0000256" key="1">
    <source>
        <dbReference type="ARBA" id="ARBA00004651"/>
    </source>
</evidence>
<dbReference type="Proteomes" id="UP000594467">
    <property type="component" value="Chromosome"/>
</dbReference>
<feature type="transmembrane region" description="Helical" evidence="7">
    <location>
        <begin position="289"/>
        <end position="309"/>
    </location>
</feature>
<dbReference type="InterPro" id="IPR005829">
    <property type="entry name" value="Sugar_transporter_CS"/>
</dbReference>
<dbReference type="InterPro" id="IPR036259">
    <property type="entry name" value="MFS_trans_sf"/>
</dbReference>
<feature type="transmembrane region" description="Helical" evidence="7">
    <location>
        <begin position="23"/>
        <end position="41"/>
    </location>
</feature>
<evidence type="ECO:0000256" key="5">
    <source>
        <dbReference type="ARBA" id="ARBA00022989"/>
    </source>
</evidence>
<feature type="transmembrane region" description="Helical" evidence="7">
    <location>
        <begin position="442"/>
        <end position="466"/>
    </location>
</feature>
<dbReference type="EMBL" id="CP065202">
    <property type="protein sequence ID" value="QPL31723.1"/>
    <property type="molecule type" value="Genomic_DNA"/>
</dbReference>
<keyword evidence="2" id="KW-0813">Transport</keyword>
<dbReference type="InterPro" id="IPR020846">
    <property type="entry name" value="MFS_dom"/>
</dbReference>
<dbReference type="PANTHER" id="PTHR43045">
    <property type="entry name" value="SHIKIMATE TRANSPORTER"/>
    <property type="match status" value="1"/>
</dbReference>
<evidence type="ECO:0000256" key="3">
    <source>
        <dbReference type="ARBA" id="ARBA00022475"/>
    </source>
</evidence>
<feature type="transmembrane region" description="Helical" evidence="7">
    <location>
        <begin position="487"/>
        <end position="505"/>
    </location>
</feature>
<feature type="transmembrane region" description="Helical" evidence="7">
    <location>
        <begin position="511"/>
        <end position="529"/>
    </location>
</feature>
<evidence type="ECO:0000256" key="4">
    <source>
        <dbReference type="ARBA" id="ARBA00022692"/>
    </source>
</evidence>
<dbReference type="PROSITE" id="PS50850">
    <property type="entry name" value="MFS"/>
    <property type="match status" value="1"/>
</dbReference>
<dbReference type="Pfam" id="PF00083">
    <property type="entry name" value="Sugar_tr"/>
    <property type="match status" value="1"/>
</dbReference>
<dbReference type="SUPFAM" id="SSF103473">
    <property type="entry name" value="MFS general substrate transporter"/>
    <property type="match status" value="1"/>
</dbReference>
<evidence type="ECO:0000256" key="7">
    <source>
        <dbReference type="SAM" id="Phobius"/>
    </source>
</evidence>
<dbReference type="Gene3D" id="1.20.1250.20">
    <property type="entry name" value="MFS general substrate transporter like domains"/>
    <property type="match status" value="2"/>
</dbReference>
<evidence type="ECO:0000259" key="8">
    <source>
        <dbReference type="PROSITE" id="PS50850"/>
    </source>
</evidence>
<feature type="domain" description="Major facilitator superfamily (MFS) profile" evidence="8">
    <location>
        <begin position="23"/>
        <end position="533"/>
    </location>
</feature>
<proteinExistence type="predicted"/>
<accession>A0A9Q6VNC2</accession>
<feature type="transmembrane region" description="Helical" evidence="7">
    <location>
        <begin position="249"/>
        <end position="277"/>
    </location>
</feature>
<name>A0A9Q6VNC2_PSEFR</name>
<reference evidence="9 10" key="1">
    <citation type="submission" date="2020-11" db="EMBL/GenBank/DDBJ databases">
        <title>The Complete Genome of Pseudomonas fragi A13BB.</title>
        <authorList>
            <person name="Awolope O.K."/>
            <person name="O'Driscoll N.H."/>
            <person name="Di Salvo A."/>
            <person name="Lamb A.J."/>
        </authorList>
    </citation>
    <scope>NUCLEOTIDE SEQUENCE [LARGE SCALE GENOMIC DNA]</scope>
    <source>
        <strain evidence="9 10">A13BB</strain>
    </source>
</reference>
<protein>
    <submittedName>
        <fullName evidence="9">MFS transporter</fullName>
    </submittedName>
</protein>
<keyword evidence="3" id="KW-1003">Cell membrane</keyword>
<keyword evidence="6 7" id="KW-0472">Membrane</keyword>
<dbReference type="CDD" id="cd17369">
    <property type="entry name" value="MFS_ShiA_like"/>
    <property type="match status" value="1"/>
</dbReference>
<dbReference type="GO" id="GO:0005886">
    <property type="term" value="C:plasma membrane"/>
    <property type="evidence" value="ECO:0007669"/>
    <property type="project" value="UniProtKB-SubCell"/>
</dbReference>
<evidence type="ECO:0000313" key="9">
    <source>
        <dbReference type="EMBL" id="QPL31723.1"/>
    </source>
</evidence>
<feature type="transmembrane region" description="Helical" evidence="7">
    <location>
        <begin position="164"/>
        <end position="187"/>
    </location>
</feature>
<feature type="transmembrane region" description="Helical" evidence="7">
    <location>
        <begin position="193"/>
        <end position="213"/>
    </location>
</feature>
<dbReference type="PROSITE" id="PS00217">
    <property type="entry name" value="SUGAR_TRANSPORT_2"/>
    <property type="match status" value="1"/>
</dbReference>
<dbReference type="PANTHER" id="PTHR43045:SF7">
    <property type="entry name" value="MAJOR FACILITATOR SUPERFAMILY TRANSPORTER"/>
    <property type="match status" value="1"/>
</dbReference>
<keyword evidence="4 7" id="KW-0812">Transmembrane</keyword>
<feature type="transmembrane region" description="Helical" evidence="7">
    <location>
        <begin position="61"/>
        <end position="83"/>
    </location>
</feature>
<feature type="transmembrane region" description="Helical" evidence="7">
    <location>
        <begin position="316"/>
        <end position="333"/>
    </location>
</feature>
<dbReference type="GO" id="GO:0022857">
    <property type="term" value="F:transmembrane transporter activity"/>
    <property type="evidence" value="ECO:0007669"/>
    <property type="project" value="InterPro"/>
</dbReference>
<keyword evidence="5 7" id="KW-1133">Transmembrane helix</keyword>
<gene>
    <name evidence="9" type="ORF">I5R27_00925</name>
</gene>
<dbReference type="AlphaFoldDB" id="A0A9Q6VNC2"/>
<evidence type="ECO:0000256" key="2">
    <source>
        <dbReference type="ARBA" id="ARBA00022448"/>
    </source>
</evidence>
<sequence>MSDAIAHQAATAKGSTGREERKIIFASSLGTVFEWYDFFLYGALATVLSKQFFAGVNDTTAFIFALMAFAAGFLVRPFGALVFGRLGDMIGRKYTFLMTIILMGLSTFAVGLLPTYASIGIAAPIMLVVLRMLQGLALGGEYGGAATYVAEHAAPGKRGFNTSWIQSTATLGLLLSLLVVLSCRYLTGDQFEVWGWRLPFLLSIVLLGISTWIRMSMHESPAFVKMKAEGKTSKSPIRESFGKWENLKIVLIALFGINAGQAVTFYTAQFYVLFFLTQMLKMDPAQANLLLIISVVIGAPFFIFFGWLSDRVGRKPILMLGLLLATVLYFPLFKALSHYANPQIDTASRQSPIVVMADPATCTFQFDPVGKARFDSPCDKVKTFLVKQGLPYTSQAAAPGTEVQVSVGEQKISGFDEAAMRAAVTEAGYPAKADPSSVNQPMVVLMMVLLTLIATMTYGPLAAVMVELFPTRIRYTSMSLPYHIGNGWFGGFLPTVSFALVVYTGDIFYGLWYPVVITGVSLVVGMLCLKETRNVDIDKV</sequence>